<protein>
    <recommendedName>
        <fullName evidence="3">CCHC-type domain-containing protein</fullName>
    </recommendedName>
</protein>
<evidence type="ECO:0000313" key="5">
    <source>
        <dbReference type="Proteomes" id="UP001215151"/>
    </source>
</evidence>
<dbReference type="GO" id="GO:0008270">
    <property type="term" value="F:zinc ion binding"/>
    <property type="evidence" value="ECO:0007669"/>
    <property type="project" value="UniProtKB-KW"/>
</dbReference>
<dbReference type="EMBL" id="JAPEVG010000018">
    <property type="protein sequence ID" value="KAJ8496073.1"/>
    <property type="molecule type" value="Genomic_DNA"/>
</dbReference>
<keyword evidence="5" id="KW-1185">Reference proteome</keyword>
<dbReference type="AlphaFoldDB" id="A0AAD7U1P0"/>
<keyword evidence="1" id="KW-0862">Zinc</keyword>
<evidence type="ECO:0000259" key="3">
    <source>
        <dbReference type="PROSITE" id="PS50158"/>
    </source>
</evidence>
<organism evidence="4 5">
    <name type="scientific">Trametes cubensis</name>
    <dbReference type="NCBI Taxonomy" id="1111947"/>
    <lineage>
        <taxon>Eukaryota</taxon>
        <taxon>Fungi</taxon>
        <taxon>Dikarya</taxon>
        <taxon>Basidiomycota</taxon>
        <taxon>Agaricomycotina</taxon>
        <taxon>Agaricomycetes</taxon>
        <taxon>Polyporales</taxon>
        <taxon>Polyporaceae</taxon>
        <taxon>Trametes</taxon>
    </lineage>
</organism>
<dbReference type="PROSITE" id="PS50158">
    <property type="entry name" value="ZF_CCHC"/>
    <property type="match status" value="1"/>
</dbReference>
<sequence>MSHSPTPPTCEPGRPRTVSTALTELHTLLSGVALPKSKNAKSVTVPLATFRTILDLTTAATKAVEHELEPPLAGIATLAAKLDALTEQVAQNSYQQARTYAQAAASEGTKPAHGAPPPKVPHSVTPAPERSSRFDFILRQLDYKHPVLANDTPADIQRTINDIIIQSDLHCGNDATPVPERVFPCVRAVAKLRNGNIRLFWRDQEERDTARMCADDWLPRLSPKLEVLWPSYRVVVHGAPTSLMFDTDIRREEAARTIIRENSFLSSYSTRATDTIPNIQWLSRRPPACKSHSSLVLFFECAEDANHAIEHGIAINGRLLRAERFRAYPTQCFNCYRFGHIARYCRGRSTCGLCAGPHATNSCRCPSENACIDMTQCKHTCPKCALCKGPHSALSRDCPVRADIFARCNFGHQQFGAYYYAPPAA</sequence>
<feature type="domain" description="CCHC-type" evidence="3">
    <location>
        <begin position="332"/>
        <end position="346"/>
    </location>
</feature>
<comment type="caution">
    <text evidence="4">The sequence shown here is derived from an EMBL/GenBank/DDBJ whole genome shotgun (WGS) entry which is preliminary data.</text>
</comment>
<dbReference type="Proteomes" id="UP001215151">
    <property type="component" value="Unassembled WGS sequence"/>
</dbReference>
<reference evidence="4" key="1">
    <citation type="submission" date="2022-11" db="EMBL/GenBank/DDBJ databases">
        <title>Genome Sequence of Cubamyces cubensis.</title>
        <authorList>
            <person name="Buettner E."/>
        </authorList>
    </citation>
    <scope>NUCLEOTIDE SEQUENCE</scope>
    <source>
        <strain evidence="4">MPL-01</strain>
    </source>
</reference>
<evidence type="ECO:0000256" key="2">
    <source>
        <dbReference type="SAM" id="MobiDB-lite"/>
    </source>
</evidence>
<feature type="region of interest" description="Disordered" evidence="2">
    <location>
        <begin position="100"/>
        <end position="128"/>
    </location>
</feature>
<keyword evidence="1" id="KW-0863">Zinc-finger</keyword>
<evidence type="ECO:0000256" key="1">
    <source>
        <dbReference type="PROSITE-ProRule" id="PRU00047"/>
    </source>
</evidence>
<proteinExistence type="predicted"/>
<accession>A0AAD7U1P0</accession>
<gene>
    <name evidence="4" type="ORF">ONZ51_g1347</name>
</gene>
<dbReference type="GO" id="GO:0003676">
    <property type="term" value="F:nucleic acid binding"/>
    <property type="evidence" value="ECO:0007669"/>
    <property type="project" value="InterPro"/>
</dbReference>
<keyword evidence="1" id="KW-0479">Metal-binding</keyword>
<name>A0AAD7U1P0_9APHY</name>
<evidence type="ECO:0000313" key="4">
    <source>
        <dbReference type="EMBL" id="KAJ8496073.1"/>
    </source>
</evidence>
<dbReference type="InterPro" id="IPR001878">
    <property type="entry name" value="Znf_CCHC"/>
</dbReference>